<dbReference type="Gene3D" id="3.30.70.270">
    <property type="match status" value="1"/>
</dbReference>
<dbReference type="STRING" id="349124.Hhal_1705"/>
<dbReference type="PROSITE" id="PS50113">
    <property type="entry name" value="PAC"/>
    <property type="match status" value="1"/>
</dbReference>
<dbReference type="InterPro" id="IPR000700">
    <property type="entry name" value="PAS-assoc_C"/>
</dbReference>
<feature type="domain" description="PAS" evidence="3">
    <location>
        <begin position="170"/>
        <end position="214"/>
    </location>
</feature>
<keyword evidence="2" id="KW-0973">c-di-GMP</keyword>
<dbReference type="Pfam" id="PF08448">
    <property type="entry name" value="PAS_4"/>
    <property type="match status" value="1"/>
</dbReference>
<evidence type="ECO:0000259" key="6">
    <source>
        <dbReference type="PROSITE" id="PS50887"/>
    </source>
</evidence>
<dbReference type="AlphaFoldDB" id="A1WXQ7"/>
<dbReference type="InterPro" id="IPR052155">
    <property type="entry name" value="Biofilm_reg_signaling"/>
</dbReference>
<dbReference type="InterPro" id="IPR043128">
    <property type="entry name" value="Rev_trsase/Diguanyl_cyclase"/>
</dbReference>
<dbReference type="Pfam" id="PF00990">
    <property type="entry name" value="GGDEF"/>
    <property type="match status" value="1"/>
</dbReference>
<dbReference type="InterPro" id="IPR035965">
    <property type="entry name" value="PAS-like_dom_sf"/>
</dbReference>
<dbReference type="NCBIfam" id="TIGR00254">
    <property type="entry name" value="GGDEF"/>
    <property type="match status" value="1"/>
</dbReference>
<feature type="domain" description="GGDEF" evidence="6">
    <location>
        <begin position="288"/>
        <end position="426"/>
    </location>
</feature>
<dbReference type="PANTHER" id="PTHR44757">
    <property type="entry name" value="DIGUANYLATE CYCLASE DGCP"/>
    <property type="match status" value="1"/>
</dbReference>
<dbReference type="CDD" id="cd01949">
    <property type="entry name" value="GGDEF"/>
    <property type="match status" value="1"/>
</dbReference>
<dbReference type="OrthoDB" id="7053140at2"/>
<dbReference type="InterPro" id="IPR035919">
    <property type="entry name" value="EAL_sf"/>
</dbReference>
<dbReference type="Gene3D" id="3.30.450.20">
    <property type="entry name" value="PAS domain"/>
    <property type="match status" value="2"/>
</dbReference>
<gene>
    <name evidence="7" type="ordered locus">Hhal_1705</name>
</gene>
<evidence type="ECO:0000313" key="8">
    <source>
        <dbReference type="Proteomes" id="UP000000647"/>
    </source>
</evidence>
<dbReference type="FunFam" id="3.20.20.450:FF:000001">
    <property type="entry name" value="Cyclic di-GMP phosphodiesterase yahA"/>
    <property type="match status" value="1"/>
</dbReference>
<dbReference type="eggNOG" id="COG5001">
    <property type="taxonomic scope" value="Bacteria"/>
</dbReference>
<dbReference type="CDD" id="cd01948">
    <property type="entry name" value="EAL"/>
    <property type="match status" value="1"/>
</dbReference>
<protein>
    <recommendedName>
        <fullName evidence="1">cyclic-guanylate-specific phosphodiesterase</fullName>
        <ecNumber evidence="1">3.1.4.52</ecNumber>
    </recommendedName>
</protein>
<dbReference type="SMART" id="SM00091">
    <property type="entry name" value="PAS"/>
    <property type="match status" value="2"/>
</dbReference>
<dbReference type="NCBIfam" id="TIGR00229">
    <property type="entry name" value="sensory_box"/>
    <property type="match status" value="1"/>
</dbReference>
<dbReference type="Pfam" id="PF00989">
    <property type="entry name" value="PAS"/>
    <property type="match status" value="1"/>
</dbReference>
<evidence type="ECO:0000313" key="7">
    <source>
        <dbReference type="EMBL" id="ABM62469.1"/>
    </source>
</evidence>
<dbReference type="InterPro" id="IPR000160">
    <property type="entry name" value="GGDEF_dom"/>
</dbReference>
<feature type="domain" description="EAL" evidence="5">
    <location>
        <begin position="434"/>
        <end position="686"/>
    </location>
</feature>
<dbReference type="InterPro" id="IPR013656">
    <property type="entry name" value="PAS_4"/>
</dbReference>
<organism evidence="7 8">
    <name type="scientific">Halorhodospira halophila (strain DSM 244 / SL1)</name>
    <name type="common">Ectothiorhodospira halophila (strain DSM 244 / SL1)</name>
    <dbReference type="NCBI Taxonomy" id="349124"/>
    <lineage>
        <taxon>Bacteria</taxon>
        <taxon>Pseudomonadati</taxon>
        <taxon>Pseudomonadota</taxon>
        <taxon>Gammaproteobacteria</taxon>
        <taxon>Chromatiales</taxon>
        <taxon>Ectothiorhodospiraceae</taxon>
        <taxon>Halorhodospira</taxon>
    </lineage>
</organism>
<dbReference type="InterPro" id="IPR013767">
    <property type="entry name" value="PAS_fold"/>
</dbReference>
<dbReference type="GO" id="GO:0006355">
    <property type="term" value="P:regulation of DNA-templated transcription"/>
    <property type="evidence" value="ECO:0007669"/>
    <property type="project" value="InterPro"/>
</dbReference>
<dbReference type="GO" id="GO:0071111">
    <property type="term" value="F:cyclic-guanylate-specific phosphodiesterase activity"/>
    <property type="evidence" value="ECO:0007669"/>
    <property type="project" value="UniProtKB-EC"/>
</dbReference>
<reference evidence="7 8" key="2">
    <citation type="journal article" date="2013" name="Stand. Genomic Sci.">
        <title>Complete genome sequence of Halorhodospira halophila SL1.</title>
        <authorList>
            <person name="Challacombe J.F."/>
            <person name="Majid S."/>
            <person name="Deole R."/>
            <person name="Brettin T.S."/>
            <person name="Bruce D."/>
            <person name="Delano S.F."/>
            <person name="Detter J.C."/>
            <person name="Gleasner C.D."/>
            <person name="Han C.S."/>
            <person name="Misra M."/>
            <person name="Reitenga K.G."/>
            <person name="Mikhailova N."/>
            <person name="Woyke T."/>
            <person name="Pitluck S."/>
            <person name="Nolan M."/>
            <person name="Land M.L."/>
            <person name="Saunders E."/>
            <person name="Tapia R."/>
            <person name="Lapidus A."/>
            <person name="Ivanova N."/>
            <person name="Hoff W.D."/>
        </authorList>
    </citation>
    <scope>NUCLEOTIDE SEQUENCE [LARGE SCALE GENOMIC DNA]</scope>
    <source>
        <strain evidence="8">DSM 244 / SL1</strain>
    </source>
</reference>
<dbReference type="PANTHER" id="PTHR44757:SF2">
    <property type="entry name" value="BIOFILM ARCHITECTURE MAINTENANCE PROTEIN MBAA"/>
    <property type="match status" value="1"/>
</dbReference>
<name>A1WXQ7_HALHL</name>
<reference evidence="8" key="1">
    <citation type="submission" date="2006-12" db="EMBL/GenBank/DDBJ databases">
        <title>Complete sequence of Halorhodospira halophila SL1.</title>
        <authorList>
            <consortium name="US DOE Joint Genome Institute"/>
            <person name="Copeland A."/>
            <person name="Lucas S."/>
            <person name="Lapidus A."/>
            <person name="Barry K."/>
            <person name="Detter J.C."/>
            <person name="Glavina del Rio T."/>
            <person name="Hammon N."/>
            <person name="Israni S."/>
            <person name="Dalin E."/>
            <person name="Tice H."/>
            <person name="Pitluck S."/>
            <person name="Saunders E."/>
            <person name="Brettin T."/>
            <person name="Bruce D."/>
            <person name="Han C."/>
            <person name="Tapia R."/>
            <person name="Schmutz J."/>
            <person name="Larimer F."/>
            <person name="Land M."/>
            <person name="Hauser L."/>
            <person name="Kyrpides N."/>
            <person name="Mikhailova N."/>
            <person name="Hoff W."/>
            <person name="Richardson P."/>
        </authorList>
    </citation>
    <scope>NUCLEOTIDE SEQUENCE [LARGE SCALE GENOMIC DNA]</scope>
    <source>
        <strain evidence="8">DSM 244 / SL1</strain>
    </source>
</reference>
<evidence type="ECO:0000256" key="2">
    <source>
        <dbReference type="ARBA" id="ARBA00022636"/>
    </source>
</evidence>
<dbReference type="HOGENOM" id="CLU_000445_70_20_6"/>
<dbReference type="SUPFAM" id="SSF55073">
    <property type="entry name" value="Nucleotide cyclase"/>
    <property type="match status" value="1"/>
</dbReference>
<proteinExistence type="predicted"/>
<dbReference type="Gene3D" id="3.20.20.450">
    <property type="entry name" value="EAL domain"/>
    <property type="match status" value="1"/>
</dbReference>
<dbReference type="SUPFAM" id="SSF55785">
    <property type="entry name" value="PYP-like sensor domain (PAS domain)"/>
    <property type="match status" value="2"/>
</dbReference>
<dbReference type="RefSeq" id="WP_011814491.1">
    <property type="nucleotide sequence ID" value="NC_008789.1"/>
</dbReference>
<dbReference type="KEGG" id="hha:Hhal_1705"/>
<evidence type="ECO:0000259" key="5">
    <source>
        <dbReference type="PROSITE" id="PS50883"/>
    </source>
</evidence>
<dbReference type="PROSITE" id="PS50887">
    <property type="entry name" value="GGDEF"/>
    <property type="match status" value="1"/>
</dbReference>
<evidence type="ECO:0000259" key="4">
    <source>
        <dbReference type="PROSITE" id="PS50113"/>
    </source>
</evidence>
<dbReference type="Proteomes" id="UP000000647">
    <property type="component" value="Chromosome"/>
</dbReference>
<evidence type="ECO:0000256" key="1">
    <source>
        <dbReference type="ARBA" id="ARBA00012282"/>
    </source>
</evidence>
<dbReference type="CDD" id="cd00130">
    <property type="entry name" value="PAS"/>
    <property type="match status" value="1"/>
</dbReference>
<dbReference type="InterPro" id="IPR001633">
    <property type="entry name" value="EAL_dom"/>
</dbReference>
<dbReference type="PROSITE" id="PS50883">
    <property type="entry name" value="EAL"/>
    <property type="match status" value="1"/>
</dbReference>
<accession>A1WXQ7</accession>
<evidence type="ECO:0000259" key="3">
    <source>
        <dbReference type="PROSITE" id="PS50112"/>
    </source>
</evidence>
<dbReference type="InterPro" id="IPR029787">
    <property type="entry name" value="Nucleotide_cyclase"/>
</dbReference>
<dbReference type="Pfam" id="PF00563">
    <property type="entry name" value="EAL"/>
    <property type="match status" value="1"/>
</dbReference>
<keyword evidence="8" id="KW-1185">Reference proteome</keyword>
<sequence>MPRGAPWVDSATAAQRLGAAGPLNGKAAVDLMEHDNAEQGAKGWPIPIEAIADAAFVHDRDYRIIGANTAYLERARCRANQALGHYYWEVFPIREGPLPGCEASMQAQAAGFAEGDVPQQARCDRIVDGSDILQSRAYPVVDEAGRYSCSLHILEDVTEREEVRKALRERDWQYHQLLAKTAEGIVIVDGDGRILYANAAAGTFLGQEPQELVGAWFGQAIPREVPQQVELFAPGIGVRTVEMGAQPIDWEGLNAWVINLHDVTNRESLRLLFQDRLARTLDALPPWAPVALVVIDVNDFRTINDSFGHVAGDAVLKQLGQRLSHVRVPAELSAAAQVSRLGGDEFAVVLPRLRSLGDAAEVARRFLEVTEAPFRVQGHEVRIHLRVGVSSYPEPAGSAAQLVQQADTAMYQARQEGVSLRFFSEELTADARERLELGSQLRQAIDEDALELHFQLQTELASGRWIGAEALLRWAHPERGWVSPAQFVPVAERVGLIGELGRWVLRRACEQARIWRDAGLAFGRVGVNVSAPQLIAGGLVQDVDYALAQAGVPPEVLALEITESVLMEQDRHVVAQLEALRARGVQIALDDFGTGYSSLSYLRGLPVDQLKIDRSFVQGLPSDQTQIKINRAIIDLGLSLGYSVLAEGIETREQQEVLLREGCPLGQGFYFARPEPAAQVTPRLCG</sequence>
<dbReference type="SUPFAM" id="SSF141868">
    <property type="entry name" value="EAL domain-like"/>
    <property type="match status" value="1"/>
</dbReference>
<dbReference type="SMART" id="SM00052">
    <property type="entry name" value="EAL"/>
    <property type="match status" value="1"/>
</dbReference>
<dbReference type="InterPro" id="IPR000014">
    <property type="entry name" value="PAS"/>
</dbReference>
<dbReference type="SMART" id="SM00267">
    <property type="entry name" value="GGDEF"/>
    <property type="match status" value="1"/>
</dbReference>
<feature type="domain" description="PAC" evidence="4">
    <location>
        <begin position="117"/>
        <end position="169"/>
    </location>
</feature>
<dbReference type="EMBL" id="CP000544">
    <property type="protein sequence ID" value="ABM62469.1"/>
    <property type="molecule type" value="Genomic_DNA"/>
</dbReference>
<dbReference type="EC" id="3.1.4.52" evidence="1"/>
<dbReference type="PROSITE" id="PS50112">
    <property type="entry name" value="PAS"/>
    <property type="match status" value="1"/>
</dbReference>